<proteinExistence type="predicted"/>
<name>A0A251T256_HELAN</name>
<organism evidence="2 3">
    <name type="scientific">Helianthus annuus</name>
    <name type="common">Common sunflower</name>
    <dbReference type="NCBI Taxonomy" id="4232"/>
    <lineage>
        <taxon>Eukaryota</taxon>
        <taxon>Viridiplantae</taxon>
        <taxon>Streptophyta</taxon>
        <taxon>Embryophyta</taxon>
        <taxon>Tracheophyta</taxon>
        <taxon>Spermatophyta</taxon>
        <taxon>Magnoliopsida</taxon>
        <taxon>eudicotyledons</taxon>
        <taxon>Gunneridae</taxon>
        <taxon>Pentapetalae</taxon>
        <taxon>asterids</taxon>
        <taxon>campanulids</taxon>
        <taxon>Asterales</taxon>
        <taxon>Asteraceae</taxon>
        <taxon>Asteroideae</taxon>
        <taxon>Heliantheae alliance</taxon>
        <taxon>Heliantheae</taxon>
        <taxon>Helianthus</taxon>
    </lineage>
</organism>
<protein>
    <submittedName>
        <fullName evidence="2">Uncharacterized protein</fullName>
    </submittedName>
</protein>
<reference evidence="1" key="3">
    <citation type="submission" date="2020-06" db="EMBL/GenBank/DDBJ databases">
        <title>Helianthus annuus Genome sequencing and assembly Release 2.</title>
        <authorList>
            <person name="Gouzy J."/>
            <person name="Langlade N."/>
            <person name="Munos S."/>
        </authorList>
    </citation>
    <scope>NUCLEOTIDE SEQUENCE</scope>
    <source>
        <tissue evidence="1">Leaves</tissue>
    </source>
</reference>
<dbReference type="EMBL" id="CM007901">
    <property type="protein sequence ID" value="OTG04889.1"/>
    <property type="molecule type" value="Genomic_DNA"/>
</dbReference>
<dbReference type="EMBL" id="MNCJ02000327">
    <property type="protein sequence ID" value="KAF5777620.1"/>
    <property type="molecule type" value="Genomic_DNA"/>
</dbReference>
<sequence length="85" mass="9974">MHSCLCLYVPVLFWILCGQRDKKHLDFIYYYIIYIINENNLGPRGILWCCFLSLVWAGKWMGHIYLYVGRDAVPIPGFDPSIKTT</sequence>
<evidence type="ECO:0000313" key="3">
    <source>
        <dbReference type="Proteomes" id="UP000215914"/>
    </source>
</evidence>
<dbReference type="Gramene" id="mRNA:HanXRQr2_Chr12g0537831">
    <property type="protein sequence ID" value="CDS:HanXRQr2_Chr12g0537831.1"/>
    <property type="gene ID" value="HanXRQr2_Chr12g0537831"/>
</dbReference>
<reference evidence="2" key="2">
    <citation type="submission" date="2017-02" db="EMBL/GenBank/DDBJ databases">
        <title>Sunflower complete genome.</title>
        <authorList>
            <person name="Langlade N."/>
            <person name="Munos S."/>
        </authorList>
    </citation>
    <scope>NUCLEOTIDE SEQUENCE [LARGE SCALE GENOMIC DNA]</scope>
    <source>
        <tissue evidence="2">Leaves</tissue>
    </source>
</reference>
<keyword evidence="3" id="KW-1185">Reference proteome</keyword>
<gene>
    <name evidence="2" type="ORF">HannXRQ_Chr12g0367431</name>
    <name evidence="1" type="ORF">HanXRQr2_Chr12g0537831</name>
</gene>
<accession>A0A251T256</accession>
<dbReference type="AlphaFoldDB" id="A0A251T256"/>
<evidence type="ECO:0000313" key="1">
    <source>
        <dbReference type="EMBL" id="KAF5777620.1"/>
    </source>
</evidence>
<reference evidence="1 3" key="1">
    <citation type="journal article" date="2017" name="Nature">
        <title>The sunflower genome provides insights into oil metabolism, flowering and Asterid evolution.</title>
        <authorList>
            <person name="Badouin H."/>
            <person name="Gouzy J."/>
            <person name="Grassa C.J."/>
            <person name="Murat F."/>
            <person name="Staton S.E."/>
            <person name="Cottret L."/>
            <person name="Lelandais-Briere C."/>
            <person name="Owens G.L."/>
            <person name="Carrere S."/>
            <person name="Mayjonade B."/>
            <person name="Legrand L."/>
            <person name="Gill N."/>
            <person name="Kane N.C."/>
            <person name="Bowers J.E."/>
            <person name="Hubner S."/>
            <person name="Bellec A."/>
            <person name="Berard A."/>
            <person name="Berges H."/>
            <person name="Blanchet N."/>
            <person name="Boniface M.C."/>
            <person name="Brunel D."/>
            <person name="Catrice O."/>
            <person name="Chaidir N."/>
            <person name="Claudel C."/>
            <person name="Donnadieu C."/>
            <person name="Faraut T."/>
            <person name="Fievet G."/>
            <person name="Helmstetter N."/>
            <person name="King M."/>
            <person name="Knapp S.J."/>
            <person name="Lai Z."/>
            <person name="Le Paslier M.C."/>
            <person name="Lippi Y."/>
            <person name="Lorenzon L."/>
            <person name="Mandel J.R."/>
            <person name="Marage G."/>
            <person name="Marchand G."/>
            <person name="Marquand E."/>
            <person name="Bret-Mestries E."/>
            <person name="Morien E."/>
            <person name="Nambeesan S."/>
            <person name="Nguyen T."/>
            <person name="Pegot-Espagnet P."/>
            <person name="Pouilly N."/>
            <person name="Raftis F."/>
            <person name="Sallet E."/>
            <person name="Schiex T."/>
            <person name="Thomas J."/>
            <person name="Vandecasteele C."/>
            <person name="Vares D."/>
            <person name="Vear F."/>
            <person name="Vautrin S."/>
            <person name="Crespi M."/>
            <person name="Mangin B."/>
            <person name="Burke J.M."/>
            <person name="Salse J."/>
            <person name="Munos S."/>
            <person name="Vincourt P."/>
            <person name="Rieseberg L.H."/>
            <person name="Langlade N.B."/>
        </authorList>
    </citation>
    <scope>NUCLEOTIDE SEQUENCE [LARGE SCALE GENOMIC DNA]</scope>
    <source>
        <strain evidence="3">cv. SF193</strain>
        <tissue evidence="1">Leaves</tissue>
    </source>
</reference>
<dbReference type="Proteomes" id="UP000215914">
    <property type="component" value="Chromosome 12"/>
</dbReference>
<dbReference type="InParanoid" id="A0A251T256"/>
<evidence type="ECO:0000313" key="2">
    <source>
        <dbReference type="EMBL" id="OTG04889.1"/>
    </source>
</evidence>